<dbReference type="EMBL" id="JACBZT010000001">
    <property type="protein sequence ID" value="NYJ05980.1"/>
    <property type="molecule type" value="Genomic_DNA"/>
</dbReference>
<dbReference type="RefSeq" id="WP_179716782.1">
    <property type="nucleotide sequence ID" value="NZ_JACBZT010000001.1"/>
</dbReference>
<sequence>MATSEEPNAVAVEALRQQLIALAQASDLSVPELRVDEARKQERAPTVSKGAVVVPRSLLSAGRARQLWYLAACLGRLSSPVPRQRQRIGWLLFALAGLAYVALLLFARQISIVWLTIALLYPLAFWTARWERRAMEDAGRAILLAAGHDPAAIAREAFGDDPQPTPWQHLLSTEPTPRERIEGASRR</sequence>
<evidence type="ECO:0000313" key="3">
    <source>
        <dbReference type="EMBL" id="NYJ05980.1"/>
    </source>
</evidence>
<evidence type="ECO:0000256" key="2">
    <source>
        <dbReference type="SAM" id="Phobius"/>
    </source>
</evidence>
<keyword evidence="2" id="KW-1133">Transmembrane helix</keyword>
<feature type="region of interest" description="Disordered" evidence="1">
    <location>
        <begin position="157"/>
        <end position="187"/>
    </location>
</feature>
<organism evidence="3 4">
    <name type="scientific">Petropleomorpha daqingensis</name>
    <dbReference type="NCBI Taxonomy" id="2026353"/>
    <lineage>
        <taxon>Bacteria</taxon>
        <taxon>Bacillati</taxon>
        <taxon>Actinomycetota</taxon>
        <taxon>Actinomycetes</taxon>
        <taxon>Geodermatophilales</taxon>
        <taxon>Geodermatophilaceae</taxon>
        <taxon>Petropleomorpha</taxon>
    </lineage>
</organism>
<accession>A0A853CDP8</accession>
<evidence type="ECO:0000313" key="4">
    <source>
        <dbReference type="Proteomes" id="UP000541969"/>
    </source>
</evidence>
<feature type="transmembrane region" description="Helical" evidence="2">
    <location>
        <begin position="112"/>
        <end position="130"/>
    </location>
</feature>
<keyword evidence="4" id="KW-1185">Reference proteome</keyword>
<comment type="caution">
    <text evidence="3">The sequence shown here is derived from an EMBL/GenBank/DDBJ whole genome shotgun (WGS) entry which is preliminary data.</text>
</comment>
<keyword evidence="2" id="KW-0812">Transmembrane</keyword>
<reference evidence="3 4" key="1">
    <citation type="submission" date="2020-07" db="EMBL/GenBank/DDBJ databases">
        <title>Sequencing the genomes of 1000 actinobacteria strains.</title>
        <authorList>
            <person name="Klenk H.-P."/>
        </authorList>
    </citation>
    <scope>NUCLEOTIDE SEQUENCE [LARGE SCALE GENOMIC DNA]</scope>
    <source>
        <strain evidence="3 4">DSM 104001</strain>
    </source>
</reference>
<feature type="transmembrane region" description="Helical" evidence="2">
    <location>
        <begin position="88"/>
        <end position="106"/>
    </location>
</feature>
<keyword evidence="2" id="KW-0472">Membrane</keyword>
<feature type="compositionally biased region" description="Basic and acidic residues" evidence="1">
    <location>
        <begin position="176"/>
        <end position="187"/>
    </location>
</feature>
<name>A0A853CDP8_9ACTN</name>
<evidence type="ECO:0000256" key="1">
    <source>
        <dbReference type="SAM" id="MobiDB-lite"/>
    </source>
</evidence>
<protein>
    <submittedName>
        <fullName evidence="3">Uncharacterized protein</fullName>
    </submittedName>
</protein>
<gene>
    <name evidence="3" type="ORF">GGQ55_002258</name>
</gene>
<proteinExistence type="predicted"/>
<dbReference type="Proteomes" id="UP000541969">
    <property type="component" value="Unassembled WGS sequence"/>
</dbReference>
<dbReference type="AlphaFoldDB" id="A0A853CDP8"/>